<dbReference type="InterPro" id="IPR005467">
    <property type="entry name" value="His_kinase_dom"/>
</dbReference>
<evidence type="ECO:0000256" key="2">
    <source>
        <dbReference type="ARBA" id="ARBA00012438"/>
    </source>
</evidence>
<sequence length="372" mass="42410">MGAFPGTRGGRRLSSFGDALIQDREEVTERWYTAWRCSPHPHLNVGEAALKDHLSVQLKVIGEGLCDLRDAEEPGEIWQVTERLDPEARVSQEIPIEEVVREYRIVVDVIRPWVRDRGLQVSFDEYSYFYQSIFELTAESVRRYTIYQAEKVARDRAYYLAGLAHQMRSPLSSLSLQLQMLQRSAKVPADLLGPSLRSVRRMTSLIESVMRLERFKPEELPVRPRCLRPANLIDEVLDDRRAEAGSKGLRLEIRANRSLEMDVDEHLFVDALGNLLDNAIKYTESGFVRVEVEEEDDHVLFKVRDSGVGISKERQAELFRPLKSARPNGLGIGLHIARRAVIAQRGEIGVESQPGHGALFWFRLPRKVAVSN</sequence>
<dbReference type="SUPFAM" id="SSF47384">
    <property type="entry name" value="Homodimeric domain of signal transducing histidine kinase"/>
    <property type="match status" value="1"/>
</dbReference>
<dbReference type="GO" id="GO:0000155">
    <property type="term" value="F:phosphorelay sensor kinase activity"/>
    <property type="evidence" value="ECO:0007669"/>
    <property type="project" value="InterPro"/>
</dbReference>
<name>A0A3E0WM83_9GAMM</name>
<dbReference type="Pfam" id="PF00512">
    <property type="entry name" value="HisKA"/>
    <property type="match status" value="1"/>
</dbReference>
<dbReference type="Gene3D" id="1.10.287.130">
    <property type="match status" value="1"/>
</dbReference>
<gene>
    <name evidence="5" type="ORF">CAL65_16345</name>
</gene>
<dbReference type="InterPro" id="IPR036097">
    <property type="entry name" value="HisK_dim/P_sf"/>
</dbReference>
<protein>
    <recommendedName>
        <fullName evidence="2">histidine kinase</fullName>
        <ecNumber evidence="2">2.7.13.3</ecNumber>
    </recommendedName>
</protein>
<reference evidence="6" key="1">
    <citation type="submission" date="2017-05" db="EMBL/GenBank/DDBJ databases">
        <authorList>
            <person name="Sharma S."/>
            <person name="Sidhu C."/>
            <person name="Pinnaka A.K."/>
        </authorList>
    </citation>
    <scope>NUCLEOTIDE SEQUENCE [LARGE SCALE GENOMIC DNA]</scope>
    <source>
        <strain evidence="6">AK93</strain>
    </source>
</reference>
<dbReference type="AlphaFoldDB" id="A0A3E0WM83"/>
<dbReference type="Proteomes" id="UP000256763">
    <property type="component" value="Unassembled WGS sequence"/>
</dbReference>
<dbReference type="Gene3D" id="3.30.565.10">
    <property type="entry name" value="Histidine kinase-like ATPase, C-terminal domain"/>
    <property type="match status" value="1"/>
</dbReference>
<dbReference type="PANTHER" id="PTHR43547">
    <property type="entry name" value="TWO-COMPONENT HISTIDINE KINASE"/>
    <property type="match status" value="1"/>
</dbReference>
<dbReference type="EC" id="2.7.13.3" evidence="2"/>
<dbReference type="SMART" id="SM00388">
    <property type="entry name" value="HisKA"/>
    <property type="match status" value="1"/>
</dbReference>
<dbReference type="SMART" id="SM00387">
    <property type="entry name" value="HATPase_c"/>
    <property type="match status" value="1"/>
</dbReference>
<evidence type="ECO:0000313" key="5">
    <source>
        <dbReference type="EMBL" id="RFA33918.1"/>
    </source>
</evidence>
<dbReference type="InterPro" id="IPR003594">
    <property type="entry name" value="HATPase_dom"/>
</dbReference>
<keyword evidence="6" id="KW-1185">Reference proteome</keyword>
<proteinExistence type="predicted"/>
<dbReference type="PANTHER" id="PTHR43547:SF2">
    <property type="entry name" value="HYBRID SIGNAL TRANSDUCTION HISTIDINE KINASE C"/>
    <property type="match status" value="1"/>
</dbReference>
<dbReference type="PRINTS" id="PR00344">
    <property type="entry name" value="BCTRLSENSOR"/>
</dbReference>
<feature type="domain" description="Histidine kinase" evidence="4">
    <location>
        <begin position="162"/>
        <end position="368"/>
    </location>
</feature>
<dbReference type="InterPro" id="IPR004358">
    <property type="entry name" value="Sig_transdc_His_kin-like_C"/>
</dbReference>
<evidence type="ECO:0000256" key="3">
    <source>
        <dbReference type="ARBA" id="ARBA00022553"/>
    </source>
</evidence>
<dbReference type="Pfam" id="PF02518">
    <property type="entry name" value="HATPase_c"/>
    <property type="match status" value="1"/>
</dbReference>
<organism evidence="5 6">
    <name type="scientific">Alkalilimnicola ehrlichii</name>
    <dbReference type="NCBI Taxonomy" id="351052"/>
    <lineage>
        <taxon>Bacteria</taxon>
        <taxon>Pseudomonadati</taxon>
        <taxon>Pseudomonadota</taxon>
        <taxon>Gammaproteobacteria</taxon>
        <taxon>Chromatiales</taxon>
        <taxon>Ectothiorhodospiraceae</taxon>
        <taxon>Alkalilimnicola</taxon>
    </lineage>
</organism>
<dbReference type="EMBL" id="NFZW01000018">
    <property type="protein sequence ID" value="RFA33918.1"/>
    <property type="molecule type" value="Genomic_DNA"/>
</dbReference>
<comment type="caution">
    <text evidence="5">The sequence shown here is derived from an EMBL/GenBank/DDBJ whole genome shotgun (WGS) entry which is preliminary data.</text>
</comment>
<dbReference type="PROSITE" id="PS50109">
    <property type="entry name" value="HIS_KIN"/>
    <property type="match status" value="1"/>
</dbReference>
<dbReference type="InterPro" id="IPR003661">
    <property type="entry name" value="HisK_dim/P_dom"/>
</dbReference>
<evidence type="ECO:0000313" key="6">
    <source>
        <dbReference type="Proteomes" id="UP000256763"/>
    </source>
</evidence>
<evidence type="ECO:0000259" key="4">
    <source>
        <dbReference type="PROSITE" id="PS50109"/>
    </source>
</evidence>
<accession>A0A3E0WM83</accession>
<dbReference type="SUPFAM" id="SSF55874">
    <property type="entry name" value="ATPase domain of HSP90 chaperone/DNA topoisomerase II/histidine kinase"/>
    <property type="match status" value="1"/>
</dbReference>
<comment type="catalytic activity">
    <reaction evidence="1">
        <text>ATP + protein L-histidine = ADP + protein N-phospho-L-histidine.</text>
        <dbReference type="EC" id="2.7.13.3"/>
    </reaction>
</comment>
<evidence type="ECO:0000256" key="1">
    <source>
        <dbReference type="ARBA" id="ARBA00000085"/>
    </source>
</evidence>
<keyword evidence="3" id="KW-0597">Phosphoprotein</keyword>
<dbReference type="InterPro" id="IPR036890">
    <property type="entry name" value="HATPase_C_sf"/>
</dbReference>